<evidence type="ECO:0000256" key="12">
    <source>
        <dbReference type="ARBA" id="ARBA00047984"/>
    </source>
</evidence>
<dbReference type="PROSITE" id="PS51203">
    <property type="entry name" value="CS"/>
    <property type="match status" value="1"/>
</dbReference>
<keyword evidence="7 17" id="KW-0347">Helicase</keyword>
<evidence type="ECO:0000256" key="7">
    <source>
        <dbReference type="ARBA" id="ARBA00022806"/>
    </source>
</evidence>
<organism evidence="17">
    <name type="scientific">Rhipicephalus pulchellus</name>
    <name type="common">Yellow backed tick</name>
    <name type="synonym">Dermacentor pulchellus</name>
    <dbReference type="NCBI Taxonomy" id="72859"/>
    <lineage>
        <taxon>Eukaryota</taxon>
        <taxon>Metazoa</taxon>
        <taxon>Ecdysozoa</taxon>
        <taxon>Arthropoda</taxon>
        <taxon>Chelicerata</taxon>
        <taxon>Arachnida</taxon>
        <taxon>Acari</taxon>
        <taxon>Parasitiformes</taxon>
        <taxon>Ixodida</taxon>
        <taxon>Ixodoidea</taxon>
        <taxon>Ixodidae</taxon>
        <taxon>Rhipicephalinae</taxon>
        <taxon>Rhipicephalus</taxon>
        <taxon>Rhipicephalus</taxon>
    </lineage>
</organism>
<sequence>DYPTGIMAIEAFRNAQGWKQRMNVIVLKVVSPTHFLIREAVGAEMSPSGREFVSMEAEMNQHMTKWDIQPLTPLLPEIGSIVLVRNPCVKGWYRARVNMIFDTMSGYQVEVFLVDYGETLMVDRKALRKVPNERILEVPFQCVEFLLTGLKPQRWTIDPATITMMYVEGSSWDTASIDYVKSTVQKADAVRVEVLGKTTAGGLYGKLFINCNKNVIALDKELVKLNYAFPDTEAGKEVILDDHEPDKDDQQSVKESQKEGISESDGLWRDIQSKSTSAALKDVLDSVYDTCSSSVARVPVEVCEAEESPPLSRSASGGSSPLQWSSSSTSLSIDASSSGTDTPPTLPGLGRGLALMLKLRELGSDSSCHEPGARGSIDMQAEEPGTARLSPSEDSDEDASYTPTLVGTPPAVFREREAFYSPDSPGLSASSSEPALPQLDTVQSRREFSSEIPKPVMPQSLADTSQFGECKARGRARLLSLSPNPSSSLSEKSRLAFPRSITLSERFSMSSEASSDSLAPEACAPDVEDQSPVVALPDLKAYCYGGRGRAVLTQLALSRIPGQRTAPLSSQSLSSQQNSLAQEQSFDISSGSNQPKPALSSAHCGDNYPSEVVTKASRMKELLERKGHSLCASPLQGCSIKAQSDSLSNFPKPDATPETVPALKKDDLFTGSSLSCPGSSNDQIPSSTMSSREVFAKLIDASNLKTSYQPDEELVDPFATMDISQSLEDFRRTDFKSFSELPPDLDPCAQFKGAVYFSTDYDTCKLPSQPALTKVRALCHGIRPPKPVTHLDQTPFDEFVKSRLCSKGFRGPSCIQSVVWPAVMSGRDIVAVAPPHSGKTLAYLIPLVSRLMSESDYENLPAGVGPLMVVLTSTWKGARRLSEQAKLLVHEKRGPKVCALYAGGAEKGKEVEVVNGCDILVATPDCFLRFLINYDRLIVNLRRCCHLVLDDAERLLDKFAVEVTSVMNEFRQCVERRQPGMLHGQIIVCSTMWSSGLNWFIRMTSLSKTPLIMFTSFYEAAIYAQVPTVAFYGDPRSRQEILLRIVEGSQGRKVVVCTADRKSAISVHRLLLSSCVYCLLLHDELTMAKTWEITSEWNTERPKTMMPVLVAQDNMLPLANIRDAAVLIHYDVPELSKYNFGFRFSVLADRMRSFMDEGAVSTTEEPVAHMILSSNNRSLSVQLVEFLNRLGTNVPDGLARLAVEEQAKASSNPMVALCPNLKAFGHCERQTAEKRCSYRHEVLLAADHSRAWEDLPSQGQVLIVVTKVVNATRFYAWILQHWDTPSNSTNERKLEVKENLELQNAMMFLNDFFQKPRNLKYVETNAMPKVGEVYGLEHSVGHFHRVLVTSVTPKSSAPASITVSHMDYGGQSTVAATRLLHLPTELTKLRPFAVEVYCCRAQPQDRDLDWTFQAVYKAHELVFRKELLGKIVLRLGNTLWLDPLVLWENLPFVDAKVPLKNVRTTLIEERLACNNATHLESLCDLVADAGVPMLSEKKKERNDSDSPSAAVNQHCTTFLDMQDFNHVYLWKVTSPSDFYVQPFKFNSCLDELEDNIQKAVKKRELTKLKSVHPGAVCIARYNNDRWYRGEVREVLNSKEVIVFFPDYGDTARCPQDELYKPLSWMMLLPYQGIQCSLAGIDSPSGDWSPMAQSVLDDFGYDDNDVNRLLCLRVVKKNAGERPGTNCYEVLLFSTCNEERISAADLLIEQGLAVSTKLPKLSFDVNLPHSTVPLEGTGAYDTESDEDGEQVTLECQRKLEEHVYGVFSQVRDQILAPAAAELMQELSCESGALGQGDTSCQPQAKESKAPPPVHLCKQSDEKPTEKRVKPAKARLRGFTNHCPLLESQLKAEHRRQASISWWQDHSFVYVDILVANVKEYKLDVTAKMFCIRVKTAQHEYFAHERLYAAIIPKKARLVVKADSLRITLEKIRAKHAWKFLTRNKRKVRYIRYELDHIDVSDDENDIVKACKAFKDPLYTGYERPTQILPYDPVALEERAREIEAGIEDIEDSEANMYFTVDPNNIFDDFTE</sequence>
<evidence type="ECO:0000256" key="3">
    <source>
        <dbReference type="ARBA" id="ARBA00022737"/>
    </source>
</evidence>
<evidence type="ECO:0000256" key="5">
    <source>
        <dbReference type="ARBA" id="ARBA00022782"/>
    </source>
</evidence>
<evidence type="ECO:0000256" key="9">
    <source>
        <dbReference type="ARBA" id="ARBA00022871"/>
    </source>
</evidence>
<dbReference type="InterPro" id="IPR011545">
    <property type="entry name" value="DEAD/DEAH_box_helicase_dom"/>
</dbReference>
<dbReference type="SMART" id="SM00487">
    <property type="entry name" value="DEXDc"/>
    <property type="match status" value="1"/>
</dbReference>
<feature type="compositionally biased region" description="Basic and acidic residues" evidence="13">
    <location>
        <begin position="1816"/>
        <end position="1826"/>
    </location>
</feature>
<feature type="domain" description="Helicase ATP-binding" evidence="15">
    <location>
        <begin position="820"/>
        <end position="1015"/>
    </location>
</feature>
<evidence type="ECO:0000256" key="4">
    <source>
        <dbReference type="ARBA" id="ARBA00022741"/>
    </source>
</evidence>
<feature type="domain" description="Tudor" evidence="14">
    <location>
        <begin position="75"/>
        <end position="137"/>
    </location>
</feature>
<feature type="region of interest" description="Disordered" evidence="13">
    <location>
        <begin position="364"/>
        <end position="408"/>
    </location>
</feature>
<feature type="non-terminal residue" evidence="17">
    <location>
        <position position="1"/>
    </location>
</feature>
<dbReference type="GO" id="GO:0007283">
    <property type="term" value="P:spermatogenesis"/>
    <property type="evidence" value="ECO:0007669"/>
    <property type="project" value="UniProtKB-KW"/>
</dbReference>
<dbReference type="Pfam" id="PF00270">
    <property type="entry name" value="DEAD"/>
    <property type="match status" value="1"/>
</dbReference>
<dbReference type="GO" id="GO:0031047">
    <property type="term" value="P:regulatory ncRNA-mediated gene silencing"/>
    <property type="evidence" value="ECO:0007669"/>
    <property type="project" value="UniProtKB-KW"/>
</dbReference>
<dbReference type="InterPro" id="IPR008978">
    <property type="entry name" value="HSP20-like_chaperone"/>
</dbReference>
<evidence type="ECO:0000256" key="1">
    <source>
        <dbReference type="ARBA" id="ARBA00012552"/>
    </source>
</evidence>
<dbReference type="SUPFAM" id="SSF49764">
    <property type="entry name" value="HSP20-like chaperones"/>
    <property type="match status" value="1"/>
</dbReference>
<comment type="catalytic activity">
    <reaction evidence="12">
        <text>ATP + H2O = ADP + phosphate + H(+)</text>
        <dbReference type="Rhea" id="RHEA:13065"/>
        <dbReference type="ChEBI" id="CHEBI:15377"/>
        <dbReference type="ChEBI" id="CHEBI:15378"/>
        <dbReference type="ChEBI" id="CHEBI:30616"/>
        <dbReference type="ChEBI" id="CHEBI:43474"/>
        <dbReference type="ChEBI" id="CHEBI:456216"/>
        <dbReference type="EC" id="3.6.4.13"/>
    </reaction>
</comment>
<keyword evidence="3" id="KW-0677">Repeat</keyword>
<feature type="region of interest" description="Disordered" evidence="13">
    <location>
        <begin position="307"/>
        <end position="349"/>
    </location>
</feature>
<dbReference type="GO" id="GO:0051321">
    <property type="term" value="P:meiotic cell cycle"/>
    <property type="evidence" value="ECO:0007669"/>
    <property type="project" value="UniProtKB-KW"/>
</dbReference>
<feature type="compositionally biased region" description="Low complexity" evidence="13">
    <location>
        <begin position="314"/>
        <end position="338"/>
    </location>
</feature>
<dbReference type="GO" id="GO:0016787">
    <property type="term" value="F:hydrolase activity"/>
    <property type="evidence" value="ECO:0007669"/>
    <property type="project" value="UniProtKB-KW"/>
</dbReference>
<evidence type="ECO:0000256" key="6">
    <source>
        <dbReference type="ARBA" id="ARBA00022801"/>
    </source>
</evidence>
<keyword evidence="4" id="KW-0547">Nucleotide-binding</keyword>
<keyword evidence="6" id="KW-0378">Hydrolase</keyword>
<dbReference type="PROSITE" id="PS50304">
    <property type="entry name" value="TUDOR"/>
    <property type="match status" value="3"/>
</dbReference>
<dbReference type="SUPFAM" id="SSF63748">
    <property type="entry name" value="Tudor/PWWP/MBT"/>
    <property type="match status" value="3"/>
</dbReference>
<dbReference type="GO" id="GO:0005737">
    <property type="term" value="C:cytoplasm"/>
    <property type="evidence" value="ECO:0007669"/>
    <property type="project" value="UniProtKB-ARBA"/>
</dbReference>
<feature type="domain" description="CS" evidence="16">
    <location>
        <begin position="1853"/>
        <end position="1940"/>
    </location>
</feature>
<dbReference type="PANTHER" id="PTHR22655">
    <property type="entry name" value="ATP-DEPENDENT RNA HELICASE TDRD12-RELATED"/>
    <property type="match status" value="1"/>
</dbReference>
<dbReference type="InterPro" id="IPR035437">
    <property type="entry name" value="SNase_OB-fold_sf"/>
</dbReference>
<dbReference type="InterPro" id="IPR002999">
    <property type="entry name" value="Tudor"/>
</dbReference>
<dbReference type="PANTHER" id="PTHR22655:SF2">
    <property type="entry name" value="ATP-DEPENDENT RNA HELICASE TDRD12-RELATED"/>
    <property type="match status" value="1"/>
</dbReference>
<dbReference type="GO" id="GO:0005524">
    <property type="term" value="F:ATP binding"/>
    <property type="evidence" value="ECO:0007669"/>
    <property type="project" value="UniProtKB-KW"/>
</dbReference>
<feature type="compositionally biased region" description="Low complexity" evidence="13">
    <location>
        <begin position="568"/>
        <end position="585"/>
    </location>
</feature>
<evidence type="ECO:0000256" key="10">
    <source>
        <dbReference type="ARBA" id="ARBA00023158"/>
    </source>
</evidence>
<keyword evidence="2" id="KW-0217">Developmental protein</keyword>
<dbReference type="GO" id="GO:0003676">
    <property type="term" value="F:nucleic acid binding"/>
    <property type="evidence" value="ECO:0007669"/>
    <property type="project" value="InterPro"/>
</dbReference>
<evidence type="ECO:0000259" key="15">
    <source>
        <dbReference type="PROSITE" id="PS51192"/>
    </source>
</evidence>
<dbReference type="EMBL" id="GACK01003174">
    <property type="protein sequence ID" value="JAA61860.1"/>
    <property type="molecule type" value="mRNA"/>
</dbReference>
<proteinExistence type="evidence at transcript level"/>
<dbReference type="SUPFAM" id="SSF52540">
    <property type="entry name" value="P-loop containing nucleoside triphosphate hydrolases"/>
    <property type="match status" value="2"/>
</dbReference>
<evidence type="ECO:0000259" key="16">
    <source>
        <dbReference type="PROSITE" id="PS51203"/>
    </source>
</evidence>
<dbReference type="PROSITE" id="PS51192">
    <property type="entry name" value="HELICASE_ATP_BIND_1"/>
    <property type="match status" value="1"/>
</dbReference>
<feature type="domain" description="Tudor" evidence="14">
    <location>
        <begin position="1327"/>
        <end position="1389"/>
    </location>
</feature>
<feature type="compositionally biased region" description="Polar residues" evidence="13">
    <location>
        <begin position="586"/>
        <end position="595"/>
    </location>
</feature>
<dbReference type="InterPro" id="IPR014001">
    <property type="entry name" value="Helicase_ATP-bd"/>
</dbReference>
<keyword evidence="11" id="KW-0469">Meiosis</keyword>
<evidence type="ECO:0000256" key="8">
    <source>
        <dbReference type="ARBA" id="ARBA00022840"/>
    </source>
</evidence>
<dbReference type="Gene3D" id="2.40.50.90">
    <property type="match status" value="2"/>
</dbReference>
<feature type="region of interest" description="Disordered" evidence="13">
    <location>
        <begin position="565"/>
        <end position="605"/>
    </location>
</feature>
<evidence type="ECO:0000256" key="11">
    <source>
        <dbReference type="ARBA" id="ARBA00023254"/>
    </source>
</evidence>
<dbReference type="Pfam" id="PF04969">
    <property type="entry name" value="CS"/>
    <property type="match status" value="1"/>
</dbReference>
<name>L7MCY6_RHIPC</name>
<dbReference type="Pfam" id="PF00567">
    <property type="entry name" value="TUDOR"/>
    <property type="match status" value="2"/>
</dbReference>
<evidence type="ECO:0000256" key="13">
    <source>
        <dbReference type="SAM" id="MobiDB-lite"/>
    </source>
</evidence>
<keyword evidence="5" id="KW-0221">Differentiation</keyword>
<keyword evidence="9" id="KW-0744">Spermatogenesis</keyword>
<dbReference type="EC" id="3.6.4.13" evidence="1"/>
<accession>L7MCY6</accession>
<dbReference type="GO" id="GO:0003724">
    <property type="term" value="F:RNA helicase activity"/>
    <property type="evidence" value="ECO:0007669"/>
    <property type="project" value="UniProtKB-EC"/>
</dbReference>
<keyword evidence="8" id="KW-0067">ATP-binding</keyword>
<evidence type="ECO:0000256" key="2">
    <source>
        <dbReference type="ARBA" id="ARBA00022473"/>
    </source>
</evidence>
<reference evidence="17" key="1">
    <citation type="submission" date="2012-11" db="EMBL/GenBank/DDBJ databases">
        <authorList>
            <person name="Lucero-Rivera Y.E."/>
            <person name="Tovar-Ramirez D."/>
        </authorList>
    </citation>
    <scope>NUCLEOTIDE SEQUENCE</scope>
    <source>
        <tissue evidence="17">Salivary gland</tissue>
    </source>
</reference>
<feature type="region of interest" description="Disordered" evidence="13">
    <location>
        <begin position="1794"/>
        <end position="1826"/>
    </location>
</feature>
<dbReference type="SMART" id="SM00333">
    <property type="entry name" value="TUDOR"/>
    <property type="match status" value="3"/>
</dbReference>
<evidence type="ECO:0000313" key="17">
    <source>
        <dbReference type="EMBL" id="JAA61860.1"/>
    </source>
</evidence>
<feature type="region of interest" description="Disordered" evidence="13">
    <location>
        <begin position="243"/>
        <end position="267"/>
    </location>
</feature>
<dbReference type="InterPro" id="IPR007052">
    <property type="entry name" value="CS_dom"/>
</dbReference>
<evidence type="ECO:0000259" key="14">
    <source>
        <dbReference type="PROSITE" id="PS50304"/>
    </source>
</evidence>
<keyword evidence="10" id="KW-0943">RNA-mediated gene silencing</keyword>
<reference evidence="17" key="2">
    <citation type="journal article" date="2015" name="J. Proteomics">
        <title>Sexual differences in the sialomes of the zebra tick, Rhipicephalus pulchellus.</title>
        <authorList>
            <person name="Tan A.W."/>
            <person name="Francischetti I.M."/>
            <person name="Slovak M."/>
            <person name="Kini R.M."/>
            <person name="Ribeiro J.M."/>
        </authorList>
    </citation>
    <scope>NUCLEOTIDE SEQUENCE</scope>
    <source>
        <tissue evidence="17">Salivary gland</tissue>
    </source>
</reference>
<dbReference type="CDD" id="cd20435">
    <property type="entry name" value="Tudor_TDRD12_rpt2"/>
    <property type="match status" value="1"/>
</dbReference>
<dbReference type="Gene3D" id="3.40.50.300">
    <property type="entry name" value="P-loop containing nucleotide triphosphate hydrolases"/>
    <property type="match status" value="1"/>
</dbReference>
<feature type="domain" description="Tudor" evidence="14">
    <location>
        <begin position="1570"/>
        <end position="1628"/>
    </location>
</feature>
<dbReference type="GO" id="GO:0042078">
    <property type="term" value="P:germ-line stem cell division"/>
    <property type="evidence" value="ECO:0007669"/>
    <property type="project" value="TreeGrafter"/>
</dbReference>
<dbReference type="InterPro" id="IPR027417">
    <property type="entry name" value="P-loop_NTPase"/>
</dbReference>
<protein>
    <recommendedName>
        <fullName evidence="1">RNA helicase</fullName>
        <ecNumber evidence="1">3.6.4.13</ecNumber>
    </recommendedName>
</protein>
<dbReference type="Gene3D" id="2.60.40.790">
    <property type="match status" value="1"/>
</dbReference>
<dbReference type="Gene3D" id="2.30.30.140">
    <property type="match status" value="3"/>
</dbReference>